<dbReference type="Proteomes" id="UP000314294">
    <property type="component" value="Unassembled WGS sequence"/>
</dbReference>
<feature type="chain" id="PRO_5021367494" evidence="1">
    <location>
        <begin position="23"/>
        <end position="163"/>
    </location>
</feature>
<dbReference type="EMBL" id="SRLO01000641">
    <property type="protein sequence ID" value="TNN49800.1"/>
    <property type="molecule type" value="Genomic_DNA"/>
</dbReference>
<comment type="caution">
    <text evidence="2">The sequence shown here is derived from an EMBL/GenBank/DDBJ whole genome shotgun (WGS) entry which is preliminary data.</text>
</comment>
<accession>A0A4Z2G9C8</accession>
<dbReference type="PANTHER" id="PTHR47130:SF3">
    <property type="entry name" value="ZONA PELLUCIDA PROTEIN"/>
    <property type="match status" value="1"/>
</dbReference>
<feature type="signal peptide" evidence="1">
    <location>
        <begin position="1"/>
        <end position="22"/>
    </location>
</feature>
<keyword evidence="3" id="KW-1185">Reference proteome</keyword>
<evidence type="ECO:0000313" key="2">
    <source>
        <dbReference type="EMBL" id="TNN49800.1"/>
    </source>
</evidence>
<name>A0A4Z2G9C8_9TELE</name>
<sequence>MCRLGNILLWNLMAAVILLGQARPNVKVNSQSSKLEFNQFLHHCYRKFTTPHKPFLLTGSGLHSDCVGNLMRLSLDKALVGNGLEVEAINGTQHILLTPNLAAQCGYSMDSDPWGNTRIYSSLLGCYVDNHVSHHIATPEAKGQTQDVKELDIIPDVRLQIWL</sequence>
<keyword evidence="1" id="KW-0732">Signal</keyword>
<gene>
    <name evidence="2" type="ORF">EYF80_040024</name>
</gene>
<organism evidence="2 3">
    <name type="scientific">Liparis tanakae</name>
    <name type="common">Tanaka's snailfish</name>
    <dbReference type="NCBI Taxonomy" id="230148"/>
    <lineage>
        <taxon>Eukaryota</taxon>
        <taxon>Metazoa</taxon>
        <taxon>Chordata</taxon>
        <taxon>Craniata</taxon>
        <taxon>Vertebrata</taxon>
        <taxon>Euteleostomi</taxon>
        <taxon>Actinopterygii</taxon>
        <taxon>Neopterygii</taxon>
        <taxon>Teleostei</taxon>
        <taxon>Neoteleostei</taxon>
        <taxon>Acanthomorphata</taxon>
        <taxon>Eupercaria</taxon>
        <taxon>Perciformes</taxon>
        <taxon>Cottioidei</taxon>
        <taxon>Cottales</taxon>
        <taxon>Liparidae</taxon>
        <taxon>Liparis</taxon>
    </lineage>
</organism>
<dbReference type="PANTHER" id="PTHR47130">
    <property type="entry name" value="SI:DKEY-19B23.11-RELATED"/>
    <property type="match status" value="1"/>
</dbReference>
<reference evidence="2 3" key="1">
    <citation type="submission" date="2019-03" db="EMBL/GenBank/DDBJ databases">
        <title>First draft genome of Liparis tanakae, snailfish: a comprehensive survey of snailfish specific genes.</title>
        <authorList>
            <person name="Kim W."/>
            <person name="Song I."/>
            <person name="Jeong J.-H."/>
            <person name="Kim D."/>
            <person name="Kim S."/>
            <person name="Ryu S."/>
            <person name="Song J.Y."/>
            <person name="Lee S.K."/>
        </authorList>
    </citation>
    <scope>NUCLEOTIDE SEQUENCE [LARGE SCALE GENOMIC DNA]</scope>
    <source>
        <tissue evidence="2">Muscle</tissue>
    </source>
</reference>
<evidence type="ECO:0000313" key="3">
    <source>
        <dbReference type="Proteomes" id="UP000314294"/>
    </source>
</evidence>
<proteinExistence type="predicted"/>
<protein>
    <submittedName>
        <fullName evidence="2">Uncharacterized protein</fullName>
    </submittedName>
</protein>
<evidence type="ECO:0000256" key="1">
    <source>
        <dbReference type="SAM" id="SignalP"/>
    </source>
</evidence>
<dbReference type="AlphaFoldDB" id="A0A4Z2G9C8"/>